<dbReference type="NCBIfam" id="TIGR01552">
    <property type="entry name" value="phd_fam"/>
    <property type="match status" value="1"/>
</dbReference>
<dbReference type="STRING" id="225324.SAMN02745126_04693"/>
<gene>
    <name evidence="3" type="ORF">SAMN02745126_04693</name>
</gene>
<comment type="function">
    <text evidence="2">Antitoxin component of a type II toxin-antitoxin (TA) system.</text>
</comment>
<dbReference type="SUPFAM" id="SSF143120">
    <property type="entry name" value="YefM-like"/>
    <property type="match status" value="1"/>
</dbReference>
<dbReference type="Proteomes" id="UP000190092">
    <property type="component" value="Unassembled WGS sequence"/>
</dbReference>
<protein>
    <recommendedName>
        <fullName evidence="2">Antitoxin</fullName>
    </recommendedName>
</protein>
<evidence type="ECO:0000313" key="3">
    <source>
        <dbReference type="EMBL" id="SKA27714.1"/>
    </source>
</evidence>
<comment type="similarity">
    <text evidence="1 2">Belongs to the phD/YefM antitoxin family.</text>
</comment>
<sequence>MKNYSFSELMRSAGDVLDEAMKGPISLTKRGKEKLVILPADLYRRLAGHPPPQSYSVDDMPADIARELAAGLEAVAKGKKTTT</sequence>
<dbReference type="InterPro" id="IPR006442">
    <property type="entry name" value="Antitoxin_Phd/YefM"/>
</dbReference>
<dbReference type="InterPro" id="IPR036165">
    <property type="entry name" value="YefM-like_sf"/>
</dbReference>
<name>A0A1T4SHD5_9HYPH</name>
<keyword evidence="4" id="KW-1185">Reference proteome</keyword>
<dbReference type="Gene3D" id="3.40.1620.10">
    <property type="entry name" value="YefM-like domain"/>
    <property type="match status" value="1"/>
</dbReference>
<evidence type="ECO:0000256" key="2">
    <source>
        <dbReference type="RuleBase" id="RU362080"/>
    </source>
</evidence>
<accession>A0A1T4SHD5</accession>
<organism evidence="3 4">
    <name type="scientific">Enhydrobacter aerosaccus</name>
    <dbReference type="NCBI Taxonomy" id="225324"/>
    <lineage>
        <taxon>Bacteria</taxon>
        <taxon>Pseudomonadati</taxon>
        <taxon>Pseudomonadota</taxon>
        <taxon>Alphaproteobacteria</taxon>
        <taxon>Hyphomicrobiales</taxon>
        <taxon>Enhydrobacter</taxon>
    </lineage>
</organism>
<proteinExistence type="inferred from homology"/>
<reference evidence="4" key="1">
    <citation type="submission" date="2017-02" db="EMBL/GenBank/DDBJ databases">
        <authorList>
            <person name="Varghese N."/>
            <person name="Submissions S."/>
        </authorList>
    </citation>
    <scope>NUCLEOTIDE SEQUENCE [LARGE SCALE GENOMIC DNA]</scope>
    <source>
        <strain evidence="4">ATCC 27094</strain>
    </source>
</reference>
<dbReference type="Pfam" id="PF02604">
    <property type="entry name" value="PhdYeFM_antitox"/>
    <property type="match status" value="1"/>
</dbReference>
<evidence type="ECO:0000313" key="4">
    <source>
        <dbReference type="Proteomes" id="UP000190092"/>
    </source>
</evidence>
<dbReference type="EMBL" id="FUWJ01000008">
    <property type="protein sequence ID" value="SKA27714.1"/>
    <property type="molecule type" value="Genomic_DNA"/>
</dbReference>
<evidence type="ECO:0000256" key="1">
    <source>
        <dbReference type="ARBA" id="ARBA00009981"/>
    </source>
</evidence>
<dbReference type="AlphaFoldDB" id="A0A1T4SHD5"/>